<dbReference type="RefSeq" id="XP_022421934.1">
    <property type="nucleotide sequence ID" value="XM_022566226.2"/>
</dbReference>
<dbReference type="GO" id="GO:0005886">
    <property type="term" value="C:plasma membrane"/>
    <property type="evidence" value="ECO:0007669"/>
    <property type="project" value="TreeGrafter"/>
</dbReference>
<dbReference type="GO" id="GO:0007229">
    <property type="term" value="P:integrin-mediated signaling pathway"/>
    <property type="evidence" value="ECO:0007669"/>
    <property type="project" value="TreeGrafter"/>
</dbReference>
<feature type="signal peptide" evidence="2">
    <location>
        <begin position="1"/>
        <end position="17"/>
    </location>
</feature>
<feature type="transmembrane region" description="Helical" evidence="1">
    <location>
        <begin position="144"/>
        <end position="165"/>
    </location>
</feature>
<keyword evidence="1" id="KW-1133">Transmembrane helix</keyword>
<dbReference type="PANTHER" id="PTHR37347:SF1">
    <property type="entry name" value="MEGAKARYOCYTE AND PLATELET INHIBITORY RECEPTOR G6B"/>
    <property type="match status" value="1"/>
</dbReference>
<dbReference type="Proteomes" id="UP000248483">
    <property type="component" value="Unplaced"/>
</dbReference>
<dbReference type="PANTHER" id="PTHR37347">
    <property type="entry name" value="MEGAKARYOCYTE AND PLATELET INHIBITORY RECEPTOR G6B"/>
    <property type="match status" value="1"/>
</dbReference>
<keyword evidence="1" id="KW-0812">Transmembrane</keyword>
<organism evidence="4 5">
    <name type="scientific">Delphinapterus leucas</name>
    <name type="common">Beluga whale</name>
    <dbReference type="NCBI Taxonomy" id="9749"/>
    <lineage>
        <taxon>Eukaryota</taxon>
        <taxon>Metazoa</taxon>
        <taxon>Chordata</taxon>
        <taxon>Craniata</taxon>
        <taxon>Vertebrata</taxon>
        <taxon>Euteleostomi</taxon>
        <taxon>Mammalia</taxon>
        <taxon>Eutheria</taxon>
        <taxon>Laurasiatheria</taxon>
        <taxon>Artiodactyla</taxon>
        <taxon>Whippomorpha</taxon>
        <taxon>Cetacea</taxon>
        <taxon>Odontoceti</taxon>
        <taxon>Monodontidae</taxon>
        <taxon>Delphinapterus</taxon>
    </lineage>
</organism>
<dbReference type="GeneID" id="111170714"/>
<dbReference type="GO" id="GO:0035855">
    <property type="term" value="P:megakaryocyte development"/>
    <property type="evidence" value="ECO:0007669"/>
    <property type="project" value="TreeGrafter"/>
</dbReference>
<dbReference type="InterPro" id="IPR048308">
    <property type="entry name" value="G6B_V-set"/>
</dbReference>
<protein>
    <submittedName>
        <fullName evidence="5">Megakaryocyte and platelet inhibitory receptor G6b isoform X2</fullName>
    </submittedName>
</protein>
<dbReference type="Pfam" id="PF15096">
    <property type="entry name" value="G6B"/>
    <property type="match status" value="1"/>
</dbReference>
<feature type="domain" description="G6b-B extracellular V-set Ig-like" evidence="3">
    <location>
        <begin position="18"/>
        <end position="131"/>
    </location>
</feature>
<evidence type="ECO:0000256" key="1">
    <source>
        <dbReference type="SAM" id="Phobius"/>
    </source>
</evidence>
<dbReference type="InterPro" id="IPR028070">
    <property type="entry name" value="G6B"/>
</dbReference>
<proteinExistence type="predicted"/>
<evidence type="ECO:0000259" key="3">
    <source>
        <dbReference type="Pfam" id="PF15096"/>
    </source>
</evidence>
<accession>A0A2Y9MIE0</accession>
<evidence type="ECO:0000313" key="4">
    <source>
        <dbReference type="Proteomes" id="UP000248483"/>
    </source>
</evidence>
<keyword evidence="1" id="KW-0472">Membrane</keyword>
<dbReference type="CTD" id="80739"/>
<keyword evidence="2" id="KW-0732">Signal</keyword>
<reference evidence="5" key="1">
    <citation type="submission" date="2025-08" db="UniProtKB">
        <authorList>
            <consortium name="RefSeq"/>
        </authorList>
    </citation>
    <scope>IDENTIFICATION</scope>
    <source>
        <tissue evidence="5">Blood</tissue>
    </source>
</reference>
<evidence type="ECO:0000256" key="2">
    <source>
        <dbReference type="SAM" id="SignalP"/>
    </source>
</evidence>
<name>A0A2Y9MIE0_DELLE</name>
<dbReference type="GO" id="GO:0030220">
    <property type="term" value="P:platelet formation"/>
    <property type="evidence" value="ECO:0007669"/>
    <property type="project" value="TreeGrafter"/>
</dbReference>
<dbReference type="AlphaFoldDB" id="A0A2Y9MIE0"/>
<keyword evidence="5" id="KW-0675">Receptor</keyword>
<feature type="chain" id="PRO_5016116731" evidence="2">
    <location>
        <begin position="18"/>
        <end position="275"/>
    </location>
</feature>
<sequence length="275" mass="29648">MALVLQLLPLLLSRAQGNPGASLDGHPGDRVNLSCVGVSQPTRWVWAPRFPACKGLSKGRRAILLASPNGTPTVSPVQPFAGRLRALDLDIRRLELLLSAGDSGTFICKGRQENESRTELHVLGDRAYCRALGPTHGSVYPQTLTPLLGAGLVLGLGVLGWACWLRRRSPPHPPRPPPRFVPFVKAEPQRPVEEEEPKIAGDLDQEPSLLYADLDHTALRRSCRLSPVVPADASPTYAVVVRKEALTTSQAGGSQLSITPLPFLALHLEKEGTMG</sequence>
<keyword evidence="4" id="KW-1185">Reference proteome</keyword>
<dbReference type="GO" id="GO:0007596">
    <property type="term" value="P:blood coagulation"/>
    <property type="evidence" value="ECO:0007669"/>
    <property type="project" value="TreeGrafter"/>
</dbReference>
<gene>
    <name evidence="5" type="primary">MPIG6B</name>
</gene>
<evidence type="ECO:0000313" key="5">
    <source>
        <dbReference type="RefSeq" id="XP_022421934.1"/>
    </source>
</evidence>